<keyword evidence="1" id="KW-0732">Signal</keyword>
<dbReference type="EMBL" id="CAJOAX010002287">
    <property type="protein sequence ID" value="CAF3784972.1"/>
    <property type="molecule type" value="Genomic_DNA"/>
</dbReference>
<evidence type="ECO:0000259" key="2">
    <source>
        <dbReference type="Pfam" id="PF01551"/>
    </source>
</evidence>
<dbReference type="AlphaFoldDB" id="A0A813THS1"/>
<proteinExistence type="predicted"/>
<evidence type="ECO:0000313" key="5">
    <source>
        <dbReference type="Proteomes" id="UP000663882"/>
    </source>
</evidence>
<organism evidence="3 5">
    <name type="scientific">Rotaria sordida</name>
    <dbReference type="NCBI Taxonomy" id="392033"/>
    <lineage>
        <taxon>Eukaryota</taxon>
        <taxon>Metazoa</taxon>
        <taxon>Spiralia</taxon>
        <taxon>Gnathifera</taxon>
        <taxon>Rotifera</taxon>
        <taxon>Eurotatoria</taxon>
        <taxon>Bdelloidea</taxon>
        <taxon>Philodinida</taxon>
        <taxon>Philodinidae</taxon>
        <taxon>Rotaria</taxon>
    </lineage>
</organism>
<evidence type="ECO:0000256" key="1">
    <source>
        <dbReference type="ARBA" id="ARBA00022729"/>
    </source>
</evidence>
<dbReference type="CDD" id="cd12797">
    <property type="entry name" value="M23_peptidase"/>
    <property type="match status" value="1"/>
</dbReference>
<dbReference type="OrthoDB" id="9972292at2759"/>
<accession>A0A813THS1</accession>
<name>A0A813THS1_9BILA</name>
<dbReference type="Pfam" id="PF01551">
    <property type="entry name" value="Peptidase_M23"/>
    <property type="match status" value="1"/>
</dbReference>
<dbReference type="EMBL" id="CAJNOO010000111">
    <property type="protein sequence ID" value="CAF0808432.1"/>
    <property type="molecule type" value="Genomic_DNA"/>
</dbReference>
<comment type="caution">
    <text evidence="3">The sequence shown here is derived from an EMBL/GenBank/DDBJ whole genome shotgun (WGS) entry which is preliminary data.</text>
</comment>
<reference evidence="3" key="1">
    <citation type="submission" date="2021-02" db="EMBL/GenBank/DDBJ databases">
        <authorList>
            <person name="Nowell W R."/>
        </authorList>
    </citation>
    <scope>NUCLEOTIDE SEQUENCE</scope>
</reference>
<dbReference type="Proteomes" id="UP000663882">
    <property type="component" value="Unassembled WGS sequence"/>
</dbReference>
<dbReference type="InterPro" id="IPR011055">
    <property type="entry name" value="Dup_hybrid_motif"/>
</dbReference>
<evidence type="ECO:0000313" key="4">
    <source>
        <dbReference type="EMBL" id="CAF3784972.1"/>
    </source>
</evidence>
<dbReference type="PANTHER" id="PTHR21666">
    <property type="entry name" value="PEPTIDASE-RELATED"/>
    <property type="match status" value="1"/>
</dbReference>
<evidence type="ECO:0000313" key="3">
    <source>
        <dbReference type="EMBL" id="CAF0808432.1"/>
    </source>
</evidence>
<dbReference type="PANTHER" id="PTHR21666:SF289">
    <property type="entry name" value="L-ALA--D-GLU ENDOPEPTIDASE"/>
    <property type="match status" value="1"/>
</dbReference>
<feature type="domain" description="M23ase beta-sheet core" evidence="2">
    <location>
        <begin position="88"/>
        <end position="187"/>
    </location>
</feature>
<protein>
    <recommendedName>
        <fullName evidence="2">M23ase beta-sheet core domain-containing protein</fullName>
    </recommendedName>
</protein>
<dbReference type="Proteomes" id="UP000663823">
    <property type="component" value="Unassembled WGS sequence"/>
</dbReference>
<dbReference type="SUPFAM" id="SSF51261">
    <property type="entry name" value="Duplicated hybrid motif"/>
    <property type="match status" value="1"/>
</dbReference>
<dbReference type="InterPro" id="IPR050570">
    <property type="entry name" value="Cell_wall_metabolism_enzyme"/>
</dbReference>
<gene>
    <name evidence="4" type="ORF">OTI717_LOCUS17389</name>
    <name evidence="3" type="ORF">RFH988_LOCUS4297</name>
</gene>
<dbReference type="Gene3D" id="2.70.70.10">
    <property type="entry name" value="Glucose Permease (Domain IIA)"/>
    <property type="match status" value="1"/>
</dbReference>
<dbReference type="InterPro" id="IPR016047">
    <property type="entry name" value="M23ase_b-sheet_dom"/>
</dbReference>
<dbReference type="GO" id="GO:0004222">
    <property type="term" value="F:metalloendopeptidase activity"/>
    <property type="evidence" value="ECO:0007669"/>
    <property type="project" value="TreeGrafter"/>
</dbReference>
<sequence>MIGDVPTRLVSALIHNQNKFSPILGFPLTSSNARQLNLSIHNKELQKFANVEDYANTLDKNFIWLGGYGEERNIYAHALLFSQDNRNIHLGVDIALKPNTSIYAPLNGRIHSFKNNDKPYDFGPTIILEHELDDNIHFYTLYGHLSLNCLKNLTIGQLIEQGQPVGDIGDKTENGGWDPHLHFQIISDMENRQGDYPGVTSKQDALIMLHKCPDPQFILNFPDKPIIY</sequence>